<dbReference type="PANTHER" id="PTHR20883:SF48">
    <property type="entry name" value="ECTOINE DIOXYGENASE"/>
    <property type="match status" value="1"/>
</dbReference>
<dbReference type="Pfam" id="PF05721">
    <property type="entry name" value="PhyH"/>
    <property type="match status" value="1"/>
</dbReference>
<comment type="caution">
    <text evidence="1">The sequence shown here is derived from an EMBL/GenBank/DDBJ whole genome shotgun (WGS) entry which is preliminary data.</text>
</comment>
<dbReference type="RefSeq" id="WP_109593631.1">
    <property type="nucleotide sequence ID" value="NZ_BONA01000045.1"/>
</dbReference>
<evidence type="ECO:0000313" key="2">
    <source>
        <dbReference type="Proteomes" id="UP000245697"/>
    </source>
</evidence>
<proteinExistence type="predicted"/>
<dbReference type="SUPFAM" id="SSF51197">
    <property type="entry name" value="Clavaminate synthase-like"/>
    <property type="match status" value="1"/>
</dbReference>
<accession>A0A316FF42</accession>
<dbReference type="AlphaFoldDB" id="A0A316FF42"/>
<dbReference type="GO" id="GO:0016706">
    <property type="term" value="F:2-oxoglutarate-dependent dioxygenase activity"/>
    <property type="evidence" value="ECO:0007669"/>
    <property type="project" value="UniProtKB-ARBA"/>
</dbReference>
<organism evidence="1 2">
    <name type="scientific">Actinoplanes xinjiangensis</name>
    <dbReference type="NCBI Taxonomy" id="512350"/>
    <lineage>
        <taxon>Bacteria</taxon>
        <taxon>Bacillati</taxon>
        <taxon>Actinomycetota</taxon>
        <taxon>Actinomycetes</taxon>
        <taxon>Micromonosporales</taxon>
        <taxon>Micromonosporaceae</taxon>
        <taxon>Actinoplanes</taxon>
    </lineage>
</organism>
<evidence type="ECO:0000313" key="1">
    <source>
        <dbReference type="EMBL" id="PWK47521.1"/>
    </source>
</evidence>
<dbReference type="Gene3D" id="2.60.120.620">
    <property type="entry name" value="q2cbj1_9rhob like domain"/>
    <property type="match status" value="1"/>
</dbReference>
<dbReference type="GO" id="GO:0005506">
    <property type="term" value="F:iron ion binding"/>
    <property type="evidence" value="ECO:0007669"/>
    <property type="project" value="UniProtKB-ARBA"/>
</dbReference>
<reference evidence="1 2" key="1">
    <citation type="submission" date="2018-05" db="EMBL/GenBank/DDBJ databases">
        <title>Genomic Encyclopedia of Archaeal and Bacterial Type Strains, Phase II (KMG-II): from individual species to whole genera.</title>
        <authorList>
            <person name="Goeker M."/>
        </authorList>
    </citation>
    <scope>NUCLEOTIDE SEQUENCE [LARGE SCALE GENOMIC DNA]</scope>
    <source>
        <strain evidence="1 2">DSM 45184</strain>
    </source>
</reference>
<dbReference type="InterPro" id="IPR008775">
    <property type="entry name" value="Phytyl_CoA_dOase-like"/>
</dbReference>
<sequence>MTTQQQQTRFSLTSSELELFHKQGYIGPFDLYDADEMQRDLQALRPKLIDTRSAIYSGGKAVSGVTNLANYDRHLDVDFLAEHITRPEIVDRVSSILGPDTLCWRTEFFPKYPGDEGTDWHQADNFSNVAGSKHPQIVWPEDADFGGTITVWTAFTPATEDMGCLQFIPGSHKTMNYDESKTMTYDADSVNQVEKDGVRRGFFGYDYRQLQKDPNWSPDESKAVSQVMRQGQFIIFWSTLMHASHPHAGLTDQMRLGFAARYLPTSVRVYPYSDSLEEFGGGASLEKFGNVLVSGTDTYQHNRFVDRTVNGFRFPTRDGEAQR</sequence>
<name>A0A316FF42_9ACTN</name>
<dbReference type="InterPro" id="IPR010092">
    <property type="entry name" value="Chlorin_enz"/>
</dbReference>
<dbReference type="EMBL" id="QGGR01000007">
    <property type="protein sequence ID" value="PWK47521.1"/>
    <property type="molecule type" value="Genomic_DNA"/>
</dbReference>
<dbReference type="Proteomes" id="UP000245697">
    <property type="component" value="Unassembled WGS sequence"/>
</dbReference>
<dbReference type="NCBIfam" id="TIGR01762">
    <property type="entry name" value="chlorin-enz"/>
    <property type="match status" value="1"/>
</dbReference>
<gene>
    <name evidence="1" type="ORF">BC793_107131</name>
</gene>
<keyword evidence="2" id="KW-1185">Reference proteome</keyword>
<dbReference type="PANTHER" id="PTHR20883">
    <property type="entry name" value="PHYTANOYL-COA DIOXYGENASE DOMAIN CONTAINING 1"/>
    <property type="match status" value="1"/>
</dbReference>
<dbReference type="OrthoDB" id="9796766at2"/>
<protein>
    <submittedName>
        <fullName evidence="1">Non-heme Fe2+,alpha-ketoglutarate-dependent halogenase</fullName>
    </submittedName>
</protein>